<dbReference type="Gene3D" id="1.20.120.1380">
    <property type="entry name" value="Flagellar FlhF biosynthesis protein, N domain"/>
    <property type="match status" value="1"/>
</dbReference>
<evidence type="ECO:0000256" key="1">
    <source>
        <dbReference type="ARBA" id="ARBA00004413"/>
    </source>
</evidence>
<evidence type="ECO:0000256" key="5">
    <source>
        <dbReference type="ARBA" id="ARBA00022475"/>
    </source>
</evidence>
<dbReference type="InterPro" id="IPR027417">
    <property type="entry name" value="P-loop_NTPase"/>
</dbReference>
<dbReference type="SMART" id="SM00962">
    <property type="entry name" value="SRP54"/>
    <property type="match status" value="1"/>
</dbReference>
<keyword evidence="10" id="KW-0472">Membrane</keyword>
<dbReference type="GO" id="GO:0005047">
    <property type="term" value="F:signal recognition particle binding"/>
    <property type="evidence" value="ECO:0007669"/>
    <property type="project" value="TreeGrafter"/>
</dbReference>
<evidence type="ECO:0000256" key="11">
    <source>
        <dbReference type="ARBA" id="ARBA00023225"/>
    </source>
</evidence>
<dbReference type="PANTHER" id="PTHR43134">
    <property type="entry name" value="SIGNAL RECOGNITION PARTICLE RECEPTOR SUBUNIT ALPHA"/>
    <property type="match status" value="1"/>
</dbReference>
<comment type="function">
    <text evidence="12">Necessary for flagellar biosynthesis. May be involved in translocation of the flagellum.</text>
</comment>
<evidence type="ECO:0000259" key="16">
    <source>
        <dbReference type="SMART" id="SM00962"/>
    </source>
</evidence>
<dbReference type="NCBIfam" id="TIGR03499">
    <property type="entry name" value="FlhF"/>
    <property type="match status" value="1"/>
</dbReference>
<keyword evidence="5" id="KW-1003">Cell membrane</keyword>
<proteinExistence type="inferred from homology"/>
<accession>A0A498C8W5</accession>
<feature type="domain" description="AAA+ ATPase" evidence="15">
    <location>
        <begin position="271"/>
        <end position="441"/>
    </location>
</feature>
<feature type="compositionally biased region" description="Basic and acidic residues" evidence="14">
    <location>
        <begin position="143"/>
        <end position="161"/>
    </location>
</feature>
<keyword evidence="9" id="KW-0342">GTP-binding</keyword>
<evidence type="ECO:0000256" key="6">
    <source>
        <dbReference type="ARBA" id="ARBA00022741"/>
    </source>
</evidence>
<evidence type="ECO:0000256" key="10">
    <source>
        <dbReference type="ARBA" id="ARBA00023136"/>
    </source>
</evidence>
<feature type="region of interest" description="Disordered" evidence="14">
    <location>
        <begin position="140"/>
        <end position="181"/>
    </location>
</feature>
<organism evidence="17 18">
    <name type="scientific">Alkalispirillum mobile</name>
    <dbReference type="NCBI Taxonomy" id="85925"/>
    <lineage>
        <taxon>Bacteria</taxon>
        <taxon>Pseudomonadati</taxon>
        <taxon>Pseudomonadota</taxon>
        <taxon>Gammaproteobacteria</taxon>
        <taxon>Chromatiales</taxon>
        <taxon>Ectothiorhodospiraceae</taxon>
        <taxon>Alkalispirillum</taxon>
    </lineage>
</organism>
<dbReference type="GO" id="GO:0003924">
    <property type="term" value="F:GTPase activity"/>
    <property type="evidence" value="ECO:0007669"/>
    <property type="project" value="UniProtKB-UniRule"/>
</dbReference>
<evidence type="ECO:0000256" key="7">
    <source>
        <dbReference type="ARBA" id="ARBA00022795"/>
    </source>
</evidence>
<keyword evidence="17" id="KW-0966">Cell projection</keyword>
<feature type="domain" description="SRP54-type proteins GTP-binding" evidence="16">
    <location>
        <begin position="272"/>
        <end position="464"/>
    </location>
</feature>
<dbReference type="InterPro" id="IPR003593">
    <property type="entry name" value="AAA+_ATPase"/>
</dbReference>
<feature type="compositionally biased region" description="Gly residues" evidence="14">
    <location>
        <begin position="58"/>
        <end position="71"/>
    </location>
</feature>
<sequence length="490" mass="53056">MKIQRIFAEDMRQAIRKVREEHGPDAVILSTKQVEGGVEVISAIDYDKQAVEQAADGGEPGRGLGRPGGLPLGAIGENRARREEQQEAPSTGTGGGFPDPARLNSDKNPAPDGGTSPRRKLDITVGDDDEDELFADLQQAHAESAREARQREGAASGERRPAARRTRGASPTPRVEWAQDPAMNQMREEIRQLRGLFESQLSLMEWSQMGQRHPARAGLLKRLADMGMGSDVARRLADHVQAEADPEEAWAHALQIIERNVAIAEDDILEQGGVMALVGPTGVGKTTTVAKLAARFALKQGRDQVALVSTDTFRIGAQDQLRNFAGILQVPVYNAASGEELAEVLDSLQDKRLVLVDTAGMSQRDVRLAEQFTALRESSRRLRTCLVLSAATQLSTLTESMRAFAAAEPQGCIFTKLDEATSLGGMLTVALRSRLPVTWLGTGQRVPEDLEIARGDKLVERAGALVDEYQQEVDEEALALSLGGARHAGE</sequence>
<evidence type="ECO:0000256" key="2">
    <source>
        <dbReference type="ARBA" id="ARBA00008531"/>
    </source>
</evidence>
<dbReference type="Proteomes" id="UP000275461">
    <property type="component" value="Unassembled WGS sequence"/>
</dbReference>
<dbReference type="InterPro" id="IPR000897">
    <property type="entry name" value="SRP54_GTPase_dom"/>
</dbReference>
<keyword evidence="4" id="KW-0813">Transport</keyword>
<dbReference type="GO" id="GO:0044781">
    <property type="term" value="P:bacterial-type flagellum organization"/>
    <property type="evidence" value="ECO:0007669"/>
    <property type="project" value="UniProtKB-UniRule"/>
</dbReference>
<feature type="region of interest" description="Disordered" evidence="14">
    <location>
        <begin position="54"/>
        <end position="123"/>
    </location>
</feature>
<dbReference type="InterPro" id="IPR020006">
    <property type="entry name" value="FlhF"/>
</dbReference>
<keyword evidence="18" id="KW-1185">Reference proteome</keyword>
<evidence type="ECO:0000313" key="17">
    <source>
        <dbReference type="EMBL" id="RLK48741.1"/>
    </source>
</evidence>
<name>A0A498C8W5_9GAMM</name>
<evidence type="ECO:0000313" key="18">
    <source>
        <dbReference type="Proteomes" id="UP000275461"/>
    </source>
</evidence>
<evidence type="ECO:0000256" key="12">
    <source>
        <dbReference type="ARBA" id="ARBA00025337"/>
    </source>
</evidence>
<evidence type="ECO:0000256" key="4">
    <source>
        <dbReference type="ARBA" id="ARBA00022448"/>
    </source>
</evidence>
<dbReference type="InterPro" id="IPR047040">
    <property type="entry name" value="FlhF__GTPase_dom"/>
</dbReference>
<dbReference type="SMART" id="SM00382">
    <property type="entry name" value="AAA"/>
    <property type="match status" value="1"/>
</dbReference>
<keyword evidence="11" id="KW-1006">Bacterial flagellum protein export</keyword>
<evidence type="ECO:0000256" key="9">
    <source>
        <dbReference type="ARBA" id="ARBA00023134"/>
    </source>
</evidence>
<dbReference type="Pfam" id="PF00448">
    <property type="entry name" value="SRP54"/>
    <property type="match status" value="1"/>
</dbReference>
<dbReference type="Gene3D" id="3.40.50.300">
    <property type="entry name" value="P-loop containing nucleotide triphosphate hydrolases"/>
    <property type="match status" value="1"/>
</dbReference>
<dbReference type="GO" id="GO:0006614">
    <property type="term" value="P:SRP-dependent cotranslational protein targeting to membrane"/>
    <property type="evidence" value="ECO:0007669"/>
    <property type="project" value="UniProtKB-UniRule"/>
</dbReference>
<keyword evidence="6" id="KW-0547">Nucleotide-binding</keyword>
<gene>
    <name evidence="17" type="ORF">DFR31_1852</name>
</gene>
<evidence type="ECO:0000256" key="13">
    <source>
        <dbReference type="NCBIfam" id="TIGR03499"/>
    </source>
</evidence>
<dbReference type="AlphaFoldDB" id="A0A498C8W5"/>
<keyword evidence="7" id="KW-1005">Bacterial flagellum biogenesis</keyword>
<dbReference type="RefSeq" id="WP_121442382.1">
    <property type="nucleotide sequence ID" value="NZ_RCDA01000002.1"/>
</dbReference>
<dbReference type="OrthoDB" id="9778554at2"/>
<dbReference type="EMBL" id="RCDA01000002">
    <property type="protein sequence ID" value="RLK48741.1"/>
    <property type="molecule type" value="Genomic_DNA"/>
</dbReference>
<keyword evidence="17" id="KW-0969">Cilium</keyword>
<comment type="similarity">
    <text evidence="2">Belongs to the GTP-binding SRP family.</text>
</comment>
<evidence type="ECO:0000256" key="14">
    <source>
        <dbReference type="SAM" id="MobiDB-lite"/>
    </source>
</evidence>
<dbReference type="SUPFAM" id="SSF52540">
    <property type="entry name" value="P-loop containing nucleoside triphosphate hydrolases"/>
    <property type="match status" value="1"/>
</dbReference>
<dbReference type="FunFam" id="3.40.50.300:FF:000695">
    <property type="entry name" value="Flagellar biosynthesis regulator FlhF"/>
    <property type="match status" value="1"/>
</dbReference>
<keyword evidence="8" id="KW-0653">Protein transport</keyword>
<evidence type="ECO:0000256" key="3">
    <source>
        <dbReference type="ARBA" id="ARBA00014919"/>
    </source>
</evidence>
<dbReference type="GO" id="GO:0005525">
    <property type="term" value="F:GTP binding"/>
    <property type="evidence" value="ECO:0007669"/>
    <property type="project" value="UniProtKB-UniRule"/>
</dbReference>
<dbReference type="GO" id="GO:0005886">
    <property type="term" value="C:plasma membrane"/>
    <property type="evidence" value="ECO:0007669"/>
    <property type="project" value="UniProtKB-SubCell"/>
</dbReference>
<comment type="caution">
    <text evidence="17">The sequence shown here is derived from an EMBL/GenBank/DDBJ whole genome shotgun (WGS) entry which is preliminary data.</text>
</comment>
<evidence type="ECO:0000259" key="15">
    <source>
        <dbReference type="SMART" id="SM00382"/>
    </source>
</evidence>
<dbReference type="CDD" id="cd17873">
    <property type="entry name" value="FlhF"/>
    <property type="match status" value="1"/>
</dbReference>
<keyword evidence="17" id="KW-0282">Flagellum</keyword>
<protein>
    <recommendedName>
        <fullName evidence="3 13">Flagellar biosynthesis protein FlhF</fullName>
    </recommendedName>
</protein>
<evidence type="ECO:0000256" key="8">
    <source>
        <dbReference type="ARBA" id="ARBA00022927"/>
    </source>
</evidence>
<comment type="subcellular location">
    <subcellularLocation>
        <location evidence="1">Cell membrane</location>
        <topology evidence="1">Peripheral membrane protein</topology>
        <orientation evidence="1">Cytoplasmic side</orientation>
    </subcellularLocation>
</comment>
<dbReference type="GO" id="GO:0015031">
    <property type="term" value="P:protein transport"/>
    <property type="evidence" value="ECO:0007669"/>
    <property type="project" value="UniProtKB-KW"/>
</dbReference>
<dbReference type="PANTHER" id="PTHR43134:SF3">
    <property type="entry name" value="FLAGELLAR BIOSYNTHESIS PROTEIN FLHF"/>
    <property type="match status" value="1"/>
</dbReference>
<reference evidence="17 18" key="1">
    <citation type="submission" date="2018-10" db="EMBL/GenBank/DDBJ databases">
        <title>Genomic Encyclopedia of Type Strains, Phase IV (KMG-IV): sequencing the most valuable type-strain genomes for metagenomic binning, comparative biology and taxonomic classification.</title>
        <authorList>
            <person name="Goeker M."/>
        </authorList>
    </citation>
    <scope>NUCLEOTIDE SEQUENCE [LARGE SCALE GENOMIC DNA]</scope>
    <source>
        <strain evidence="17 18">DSM 12769</strain>
    </source>
</reference>